<protein>
    <submittedName>
        <fullName evidence="2">Uncharacterized protein</fullName>
    </submittedName>
</protein>
<feature type="transmembrane region" description="Helical" evidence="1">
    <location>
        <begin position="20"/>
        <end position="40"/>
    </location>
</feature>
<organism evidence="2 3">
    <name type="scientific">Rhizopus azygosporus</name>
    <name type="common">Rhizopus microsporus var. azygosporus</name>
    <dbReference type="NCBI Taxonomy" id="86630"/>
    <lineage>
        <taxon>Eukaryota</taxon>
        <taxon>Fungi</taxon>
        <taxon>Fungi incertae sedis</taxon>
        <taxon>Mucoromycota</taxon>
        <taxon>Mucoromycotina</taxon>
        <taxon>Mucoromycetes</taxon>
        <taxon>Mucorales</taxon>
        <taxon>Mucorineae</taxon>
        <taxon>Rhizopodaceae</taxon>
        <taxon>Rhizopus</taxon>
    </lineage>
</organism>
<keyword evidence="1" id="KW-0812">Transmembrane</keyword>
<proteinExistence type="predicted"/>
<evidence type="ECO:0000256" key="1">
    <source>
        <dbReference type="SAM" id="Phobius"/>
    </source>
</evidence>
<keyword evidence="1" id="KW-1133">Transmembrane helix</keyword>
<keyword evidence="1" id="KW-0472">Membrane</keyword>
<reference evidence="2 3" key="1">
    <citation type="journal article" date="2018" name="G3 (Bethesda)">
        <title>Phylogenetic and Phylogenomic Definition of Rhizopus Species.</title>
        <authorList>
            <person name="Gryganskyi A.P."/>
            <person name="Golan J."/>
            <person name="Dolatabadi S."/>
            <person name="Mondo S."/>
            <person name="Robb S."/>
            <person name="Idnurm A."/>
            <person name="Muszewska A."/>
            <person name="Steczkiewicz K."/>
            <person name="Masonjones S."/>
            <person name="Liao H.L."/>
            <person name="Gajdeczka M.T."/>
            <person name="Anike F."/>
            <person name="Vuek A."/>
            <person name="Anishchenko I.M."/>
            <person name="Voigt K."/>
            <person name="de Hoog G.S."/>
            <person name="Smith M.E."/>
            <person name="Heitman J."/>
            <person name="Vilgalys R."/>
            <person name="Stajich J.E."/>
        </authorList>
    </citation>
    <scope>NUCLEOTIDE SEQUENCE [LARGE SCALE GENOMIC DNA]</scope>
    <source>
        <strain evidence="2 3">CBS 357.93</strain>
    </source>
</reference>
<dbReference type="AlphaFoldDB" id="A0A367K9Q2"/>
<dbReference type="EMBL" id="PJQL01000159">
    <property type="protein sequence ID" value="RCH98944.1"/>
    <property type="molecule type" value="Genomic_DNA"/>
</dbReference>
<dbReference type="OrthoDB" id="2224699at2759"/>
<evidence type="ECO:0000313" key="2">
    <source>
        <dbReference type="EMBL" id="RCH98944.1"/>
    </source>
</evidence>
<comment type="caution">
    <text evidence="2">The sequence shown here is derived from an EMBL/GenBank/DDBJ whole genome shotgun (WGS) entry which is preliminary data.</text>
</comment>
<name>A0A367K9Q2_RHIAZ</name>
<evidence type="ECO:0000313" key="3">
    <source>
        <dbReference type="Proteomes" id="UP000252139"/>
    </source>
</evidence>
<accession>A0A367K9Q2</accession>
<gene>
    <name evidence="2" type="ORF">CU097_015451</name>
</gene>
<keyword evidence="3" id="KW-1185">Reference proteome</keyword>
<dbReference type="Proteomes" id="UP000252139">
    <property type="component" value="Unassembled WGS sequence"/>
</dbReference>
<sequence length="353" mass="41435">MFFDYRHYAIKMIKKKASFLIEKHIMEVLACFNLIFLIHAQYSNLQLKYFGGCLIDQICNKHIYLDTNFTMVNTVYSHLSKTIYDIQHIYLDTNFTMVNTVYSHLSKTIYDIQRNLISLEIGMIRLLQLSIKENISTYEKKIIKGVVSMLNFLPKKEVDESKLGESELWSTYHHPLLTSLLSDNQQNVILRWTNKAAENFKQRRPDAIICRTENGVDLTLAFGECKLGSTRAKATCMDIAKLAMFTQRTINISNRQNVFSFNIEGFKVKFFVTSLKNERVYLMKQVGEVVLPRSLDGMPYFINMKTINDLLQVTKCYWEECNKELHDDKINWKTEVDYEKYLDAIDNRSNDYQ</sequence>